<evidence type="ECO:0000256" key="2">
    <source>
        <dbReference type="ARBA" id="ARBA00009057"/>
    </source>
</evidence>
<dbReference type="Proteomes" id="UP001604277">
    <property type="component" value="Unassembled WGS sequence"/>
</dbReference>
<name>A0ABD1WL62_9LAMI</name>
<gene>
    <name evidence="6" type="ORF">Fot_11822</name>
</gene>
<comment type="similarity">
    <text evidence="2">Belongs to the BRX family.</text>
</comment>
<evidence type="ECO:0000256" key="3">
    <source>
        <dbReference type="ARBA" id="ARBA00023242"/>
    </source>
</evidence>
<reference evidence="7" key="1">
    <citation type="submission" date="2024-07" db="EMBL/GenBank/DDBJ databases">
        <title>Two chromosome-level genome assemblies of Korean endemic species Abeliophyllum distichum and Forsythia ovata (Oleaceae).</title>
        <authorList>
            <person name="Jang H."/>
        </authorList>
    </citation>
    <scope>NUCLEOTIDE SEQUENCE [LARGE SCALE GENOMIC DNA]</scope>
</reference>
<evidence type="ECO:0000313" key="7">
    <source>
        <dbReference type="Proteomes" id="UP001604277"/>
    </source>
</evidence>
<keyword evidence="3" id="KW-0539">Nucleus</keyword>
<accession>A0ABD1WL62</accession>
<dbReference type="InterPro" id="IPR013591">
    <property type="entry name" value="Brevis_radix_dom"/>
</dbReference>
<feature type="region of interest" description="Disordered" evidence="4">
    <location>
        <begin position="128"/>
        <end position="159"/>
    </location>
</feature>
<comment type="caution">
    <text evidence="6">The sequence shown here is derived from an EMBL/GenBank/DDBJ whole genome shotgun (WGS) entry which is preliminary data.</text>
</comment>
<protein>
    <submittedName>
        <fullName evidence="6">Protein BREVIS RADIX</fullName>
    </submittedName>
</protein>
<keyword evidence="7" id="KW-1185">Reference proteome</keyword>
<organism evidence="6 7">
    <name type="scientific">Forsythia ovata</name>
    <dbReference type="NCBI Taxonomy" id="205694"/>
    <lineage>
        <taxon>Eukaryota</taxon>
        <taxon>Viridiplantae</taxon>
        <taxon>Streptophyta</taxon>
        <taxon>Embryophyta</taxon>
        <taxon>Tracheophyta</taxon>
        <taxon>Spermatophyta</taxon>
        <taxon>Magnoliopsida</taxon>
        <taxon>eudicotyledons</taxon>
        <taxon>Gunneridae</taxon>
        <taxon>Pentapetalae</taxon>
        <taxon>asterids</taxon>
        <taxon>lamiids</taxon>
        <taxon>Lamiales</taxon>
        <taxon>Oleaceae</taxon>
        <taxon>Forsythieae</taxon>
        <taxon>Forsythia</taxon>
    </lineage>
</organism>
<evidence type="ECO:0000259" key="5">
    <source>
        <dbReference type="Pfam" id="PF08381"/>
    </source>
</evidence>
<dbReference type="InterPro" id="IPR044532">
    <property type="entry name" value="BRX-like"/>
</dbReference>
<comment type="subcellular location">
    <subcellularLocation>
        <location evidence="1">Nucleus</location>
    </subcellularLocation>
</comment>
<evidence type="ECO:0000256" key="4">
    <source>
        <dbReference type="SAM" id="MobiDB-lite"/>
    </source>
</evidence>
<dbReference type="PANTHER" id="PTHR46058:SF26">
    <property type="entry name" value="PROTEIN BREVIS RADIX-LIKE 1"/>
    <property type="match status" value="1"/>
</dbReference>
<dbReference type="PANTHER" id="PTHR46058">
    <property type="entry name" value="PROTEIN BREVIS RADIX-LIKE 1"/>
    <property type="match status" value="1"/>
</dbReference>
<feature type="domain" description="BRX" evidence="5">
    <location>
        <begin position="61"/>
        <end position="85"/>
    </location>
</feature>
<dbReference type="GO" id="GO:0005634">
    <property type="term" value="C:nucleus"/>
    <property type="evidence" value="ECO:0007669"/>
    <property type="project" value="UniProtKB-SubCell"/>
</dbReference>
<evidence type="ECO:0000313" key="6">
    <source>
        <dbReference type="EMBL" id="KAL2550292.1"/>
    </source>
</evidence>
<dbReference type="EMBL" id="JBFOLJ010000003">
    <property type="protein sequence ID" value="KAL2550292.1"/>
    <property type="molecule type" value="Genomic_DNA"/>
</dbReference>
<dbReference type="Pfam" id="PF08381">
    <property type="entry name" value="BRX"/>
    <property type="match status" value="1"/>
</dbReference>
<evidence type="ECO:0000256" key="1">
    <source>
        <dbReference type="ARBA" id="ARBA00004123"/>
    </source>
</evidence>
<feature type="compositionally biased region" description="Polar residues" evidence="4">
    <location>
        <begin position="128"/>
        <end position="138"/>
    </location>
</feature>
<dbReference type="AlphaFoldDB" id="A0ABD1WL62"/>
<sequence>MAHSRTHAMVDLCVGLAENLGNQKKMRNQMHIKLQKLMTPYDNVYELNPVNLFTSGKRAENREMFNKWEAQRWWGENYDRIMEFYNVQKFNQQSFNTPGRSKDGNRKAFVVMLFSGHPDMYQVCETRGQTQTPVSLDPNSGEEIPSNLVAGQGKDRVGR</sequence>
<proteinExistence type="inferred from homology"/>